<proteinExistence type="predicted"/>
<protein>
    <submittedName>
        <fullName evidence="1">Uncharacterized protein</fullName>
    </submittedName>
</protein>
<comment type="caution">
    <text evidence="1">The sequence shown here is derived from an EMBL/GenBank/DDBJ whole genome shotgun (WGS) entry which is preliminary data.</text>
</comment>
<reference evidence="1" key="1">
    <citation type="submission" date="2021-04" db="EMBL/GenBank/DDBJ databases">
        <title>Whole genome sequencing of Enterococci isolates from hospitalized patients.</title>
        <authorList>
            <person name="Ogoti B.M."/>
            <person name="Onyambu F.G."/>
        </authorList>
    </citation>
    <scope>NUCLEOTIDE SEQUENCE</scope>
    <source>
        <strain evidence="1">242</strain>
    </source>
</reference>
<evidence type="ECO:0000313" key="1">
    <source>
        <dbReference type="EMBL" id="MBR8643984.1"/>
    </source>
</evidence>
<evidence type="ECO:0000313" key="2">
    <source>
        <dbReference type="Proteomes" id="UP000680045"/>
    </source>
</evidence>
<sequence>MLSPRTNLKQDYFILHVFYSPLKGWKKFARLLPNNWLAETPQPFTGEEAWQTVGGKGADFWNQLERNFKKNCRLGHIPKQA</sequence>
<gene>
    <name evidence="1" type="ORF">KEH51_02255</name>
</gene>
<accession>A0A941FJL1</accession>
<name>A0A941FJL1_9BACI</name>
<dbReference type="Proteomes" id="UP000680045">
    <property type="component" value="Unassembled WGS sequence"/>
</dbReference>
<organism evidence="1 2">
    <name type="scientific">Peribacillus frigoritolerans</name>
    <dbReference type="NCBI Taxonomy" id="450367"/>
    <lineage>
        <taxon>Bacteria</taxon>
        <taxon>Bacillati</taxon>
        <taxon>Bacillota</taxon>
        <taxon>Bacilli</taxon>
        <taxon>Bacillales</taxon>
        <taxon>Bacillaceae</taxon>
        <taxon>Peribacillus</taxon>
    </lineage>
</organism>
<dbReference type="EMBL" id="JAGTPW010000002">
    <property type="protein sequence ID" value="MBR8643984.1"/>
    <property type="molecule type" value="Genomic_DNA"/>
</dbReference>
<dbReference type="AlphaFoldDB" id="A0A941FJL1"/>